<protein>
    <submittedName>
        <fullName evidence="1">Uncharacterized protein</fullName>
    </submittedName>
</protein>
<organism evidence="1 2">
    <name type="scientific">Albula glossodonta</name>
    <name type="common">roundjaw bonefish</name>
    <dbReference type="NCBI Taxonomy" id="121402"/>
    <lineage>
        <taxon>Eukaryota</taxon>
        <taxon>Metazoa</taxon>
        <taxon>Chordata</taxon>
        <taxon>Craniata</taxon>
        <taxon>Vertebrata</taxon>
        <taxon>Euteleostomi</taxon>
        <taxon>Actinopterygii</taxon>
        <taxon>Neopterygii</taxon>
        <taxon>Teleostei</taxon>
        <taxon>Albuliformes</taxon>
        <taxon>Albulidae</taxon>
        <taxon>Albula</taxon>
    </lineage>
</organism>
<gene>
    <name evidence="1" type="ORF">JZ751_021199</name>
</gene>
<name>A0A8T2NIY6_9TELE</name>
<comment type="caution">
    <text evidence="1">The sequence shown here is derived from an EMBL/GenBank/DDBJ whole genome shotgun (WGS) entry which is preliminary data.</text>
</comment>
<proteinExistence type="predicted"/>
<reference evidence="1" key="1">
    <citation type="thesis" date="2021" institute="BYU ScholarsArchive" country="Provo, UT, USA">
        <title>Applications of and Algorithms for Genome Assembly and Genomic Analyses with an Emphasis on Marine Teleosts.</title>
        <authorList>
            <person name="Pickett B.D."/>
        </authorList>
    </citation>
    <scope>NUCLEOTIDE SEQUENCE</scope>
    <source>
        <strain evidence="1">HI-2016</strain>
    </source>
</reference>
<dbReference type="Proteomes" id="UP000824540">
    <property type="component" value="Unassembled WGS sequence"/>
</dbReference>
<sequence>MALPFTPPKNILQTYDHGPDTYYSDPAAISLEGGCHLAHEWLAAHMRLRPAILTVSHPPNP</sequence>
<evidence type="ECO:0000313" key="2">
    <source>
        <dbReference type="Proteomes" id="UP000824540"/>
    </source>
</evidence>
<evidence type="ECO:0000313" key="1">
    <source>
        <dbReference type="EMBL" id="KAG9340643.1"/>
    </source>
</evidence>
<dbReference type="EMBL" id="JAFBMS010000041">
    <property type="protein sequence ID" value="KAG9340643.1"/>
    <property type="molecule type" value="Genomic_DNA"/>
</dbReference>
<keyword evidence="2" id="KW-1185">Reference proteome</keyword>
<dbReference type="AlphaFoldDB" id="A0A8T2NIY6"/>
<accession>A0A8T2NIY6</accession>